<protein>
    <submittedName>
        <fullName evidence="3">Ecotin</fullName>
    </submittedName>
</protein>
<dbReference type="PANTHER" id="PTHR35890">
    <property type="match status" value="1"/>
</dbReference>
<dbReference type="EMBL" id="JACIDM010000002">
    <property type="protein sequence ID" value="MBB4083160.1"/>
    <property type="molecule type" value="Genomic_DNA"/>
</dbReference>
<feature type="chain" id="PRO_5030584383" evidence="2">
    <location>
        <begin position="26"/>
        <end position="160"/>
    </location>
</feature>
<organism evidence="3 4">
    <name type="scientific">Brevundimonas lenta</name>
    <dbReference type="NCBI Taxonomy" id="424796"/>
    <lineage>
        <taxon>Bacteria</taxon>
        <taxon>Pseudomonadati</taxon>
        <taxon>Pseudomonadota</taxon>
        <taxon>Alphaproteobacteria</taxon>
        <taxon>Caulobacterales</taxon>
        <taxon>Caulobacteraceae</taxon>
        <taxon>Brevundimonas</taxon>
    </lineage>
</organism>
<sequence>MNATLISSLAAAAALLTLSGSCADAQSGQDDMAPFPAAEAGQTRHVIRLPAAEDEDAKRVSVIVGRTMLVDCNRVLFSSHLEERTAEGWGFNYYVVTGVGGGATTRMACPTQEKTEQFVRSADEPMLRYNSRLPLVVYAPNDIEVRYRVWSAGAEQRPGT</sequence>
<name>A0A7W6NP86_9CAUL</name>
<proteinExistence type="inferred from homology"/>
<dbReference type="Gene3D" id="2.60.40.550">
    <property type="entry name" value="Ecotin"/>
    <property type="match status" value="1"/>
</dbReference>
<dbReference type="PIRSF" id="PIRSF006865">
    <property type="entry name" value="Prot_inh_ecotin"/>
    <property type="match status" value="1"/>
</dbReference>
<evidence type="ECO:0000256" key="1">
    <source>
        <dbReference type="ARBA" id="ARBA00010558"/>
    </source>
</evidence>
<gene>
    <name evidence="3" type="ORF">GGR12_002026</name>
</gene>
<dbReference type="PANTHER" id="PTHR35890:SF3">
    <property type="entry name" value="ECOTIN"/>
    <property type="match status" value="1"/>
</dbReference>
<evidence type="ECO:0000313" key="3">
    <source>
        <dbReference type="EMBL" id="MBB4083160.1"/>
    </source>
</evidence>
<dbReference type="RefSeq" id="WP_183204290.1">
    <property type="nucleotide sequence ID" value="NZ_BAAAER010000001.1"/>
</dbReference>
<comment type="similarity">
    <text evidence="1">Belongs to the protease inhibitor I11 (ecotin) family.</text>
</comment>
<comment type="caution">
    <text evidence="3">The sequence shown here is derived from an EMBL/GenBank/DDBJ whole genome shotgun (WGS) entry which is preliminary data.</text>
</comment>
<dbReference type="AlphaFoldDB" id="A0A7W6NP86"/>
<keyword evidence="4" id="KW-1185">Reference proteome</keyword>
<dbReference type="GO" id="GO:0004867">
    <property type="term" value="F:serine-type endopeptidase inhibitor activity"/>
    <property type="evidence" value="ECO:0007669"/>
    <property type="project" value="InterPro"/>
</dbReference>
<dbReference type="SUPFAM" id="SSF49772">
    <property type="entry name" value="Ecotin, trypsin inhibitor"/>
    <property type="match status" value="1"/>
</dbReference>
<evidence type="ECO:0000313" key="4">
    <source>
        <dbReference type="Proteomes" id="UP000529946"/>
    </source>
</evidence>
<feature type="signal peptide" evidence="2">
    <location>
        <begin position="1"/>
        <end position="25"/>
    </location>
</feature>
<evidence type="ECO:0000256" key="2">
    <source>
        <dbReference type="SAM" id="SignalP"/>
    </source>
</evidence>
<accession>A0A7W6NP86</accession>
<dbReference type="Pfam" id="PF03974">
    <property type="entry name" value="Ecotin"/>
    <property type="match status" value="1"/>
</dbReference>
<dbReference type="Proteomes" id="UP000529946">
    <property type="component" value="Unassembled WGS sequence"/>
</dbReference>
<dbReference type="NCBIfam" id="NF002987">
    <property type="entry name" value="PRK03719.1"/>
    <property type="match status" value="1"/>
</dbReference>
<dbReference type="InterPro" id="IPR005658">
    <property type="entry name" value="Prot_inh_ecotin"/>
</dbReference>
<dbReference type="InterPro" id="IPR036198">
    <property type="entry name" value="Ecotin_sf"/>
</dbReference>
<keyword evidence="2" id="KW-0732">Signal</keyword>
<reference evidence="3 4" key="1">
    <citation type="submission" date="2020-08" db="EMBL/GenBank/DDBJ databases">
        <title>Genomic Encyclopedia of Type Strains, Phase IV (KMG-IV): sequencing the most valuable type-strain genomes for metagenomic binning, comparative biology and taxonomic classification.</title>
        <authorList>
            <person name="Goeker M."/>
        </authorList>
    </citation>
    <scope>NUCLEOTIDE SEQUENCE [LARGE SCALE GENOMIC DNA]</scope>
    <source>
        <strain evidence="3 4">DSM 23960</strain>
    </source>
</reference>